<accession>A0A4U5NW99</accession>
<evidence type="ECO:0000313" key="3">
    <source>
        <dbReference type="Proteomes" id="UP000298663"/>
    </source>
</evidence>
<reference evidence="2 3" key="1">
    <citation type="journal article" date="2015" name="Genome Biol.">
        <title>Comparative genomics of Steinernema reveals deeply conserved gene regulatory networks.</title>
        <authorList>
            <person name="Dillman A.R."/>
            <person name="Macchietto M."/>
            <person name="Porter C.F."/>
            <person name="Rogers A."/>
            <person name="Williams B."/>
            <person name="Antoshechkin I."/>
            <person name="Lee M.M."/>
            <person name="Goodwin Z."/>
            <person name="Lu X."/>
            <person name="Lewis E.E."/>
            <person name="Goodrich-Blair H."/>
            <person name="Stock S.P."/>
            <person name="Adams B.J."/>
            <person name="Sternberg P.W."/>
            <person name="Mortazavi A."/>
        </authorList>
    </citation>
    <scope>NUCLEOTIDE SEQUENCE [LARGE SCALE GENOMIC DNA]</scope>
    <source>
        <strain evidence="2 3">ALL</strain>
    </source>
</reference>
<keyword evidence="3" id="KW-1185">Reference proteome</keyword>
<reference evidence="2 3" key="2">
    <citation type="journal article" date="2019" name="G3 (Bethesda)">
        <title>Hybrid Assembly of the Genome of the Entomopathogenic Nematode Steinernema carpocapsae Identifies the X-Chromosome.</title>
        <authorList>
            <person name="Serra L."/>
            <person name="Macchietto M."/>
            <person name="Macias-Munoz A."/>
            <person name="McGill C.J."/>
            <person name="Rodriguez I.M."/>
            <person name="Rodriguez B."/>
            <person name="Murad R."/>
            <person name="Mortazavi A."/>
        </authorList>
    </citation>
    <scope>NUCLEOTIDE SEQUENCE [LARGE SCALE GENOMIC DNA]</scope>
    <source>
        <strain evidence="2 3">ALL</strain>
    </source>
</reference>
<sequence>MKMPESSKKKSPGRKRQPDNTISEGAKRTRKSRDQIIVEQDEEIRKLQEKLALINRVWQQQRLRFVEEQDWWTRNAQKHNACLDIESFFENVVKKFNET</sequence>
<organism evidence="2 3">
    <name type="scientific">Steinernema carpocapsae</name>
    <name type="common">Entomopathogenic nematode</name>
    <dbReference type="NCBI Taxonomy" id="34508"/>
    <lineage>
        <taxon>Eukaryota</taxon>
        <taxon>Metazoa</taxon>
        <taxon>Ecdysozoa</taxon>
        <taxon>Nematoda</taxon>
        <taxon>Chromadorea</taxon>
        <taxon>Rhabditida</taxon>
        <taxon>Tylenchina</taxon>
        <taxon>Panagrolaimomorpha</taxon>
        <taxon>Strongyloidoidea</taxon>
        <taxon>Steinernematidae</taxon>
        <taxon>Steinernema</taxon>
    </lineage>
</organism>
<dbReference type="Proteomes" id="UP000298663">
    <property type="component" value="Unassembled WGS sequence"/>
</dbReference>
<proteinExistence type="predicted"/>
<dbReference type="AlphaFoldDB" id="A0A4U5NW99"/>
<gene>
    <name evidence="2" type="ORF">L596_012060</name>
</gene>
<name>A0A4U5NW99_STECR</name>
<evidence type="ECO:0000256" key="1">
    <source>
        <dbReference type="SAM" id="MobiDB-lite"/>
    </source>
</evidence>
<evidence type="ECO:0000313" key="2">
    <source>
        <dbReference type="EMBL" id="TKR87702.1"/>
    </source>
</evidence>
<comment type="caution">
    <text evidence="2">The sequence shown here is derived from an EMBL/GenBank/DDBJ whole genome shotgun (WGS) entry which is preliminary data.</text>
</comment>
<feature type="region of interest" description="Disordered" evidence="1">
    <location>
        <begin position="1"/>
        <end position="34"/>
    </location>
</feature>
<dbReference type="EMBL" id="AZBU02000003">
    <property type="protein sequence ID" value="TKR87702.1"/>
    <property type="molecule type" value="Genomic_DNA"/>
</dbReference>
<protein>
    <submittedName>
        <fullName evidence="2">Uncharacterized protein</fullName>
    </submittedName>
</protein>